<dbReference type="AlphaFoldDB" id="A0A540WKF2"/>
<feature type="compositionally biased region" description="Polar residues" evidence="1">
    <location>
        <begin position="621"/>
        <end position="640"/>
    </location>
</feature>
<comment type="caution">
    <text evidence="2">The sequence shown here is derived from an EMBL/GenBank/DDBJ whole genome shotgun (WGS) entry which is preliminary data.</text>
</comment>
<feature type="region of interest" description="Disordered" evidence="1">
    <location>
        <begin position="170"/>
        <end position="210"/>
    </location>
</feature>
<protein>
    <submittedName>
        <fullName evidence="2">Uncharacterized protein</fullName>
    </submittedName>
</protein>
<proteinExistence type="predicted"/>
<feature type="region of interest" description="Disordered" evidence="1">
    <location>
        <begin position="129"/>
        <end position="154"/>
    </location>
</feature>
<feature type="region of interest" description="Disordered" evidence="1">
    <location>
        <begin position="499"/>
        <end position="825"/>
    </location>
</feature>
<dbReference type="EMBL" id="VIFM01000339">
    <property type="protein sequence ID" value="TQF09496.1"/>
    <property type="molecule type" value="Genomic_DNA"/>
</dbReference>
<sequence length="1134" mass="120145">MAIPRELPTKVRKPVEQPKPKPKAPKVTAAQAKKKAEKARTEAKRTLQKAHASEKKATEARKTRGDAGSRLDKADKERAVALSPGAKDTAQKKVETASKDLDKADKASKTANEIAAKDKREALAAANKALAAEKEANDAAEKEKLPKPYALADRQKDVFDAGSLSAKDQEKLFGTKSVVSSKEAATSDARRVADASSKSPRAGAEELKRQLALGQDPAYRKALVSESAPQVQKAADAVGDKKTPAEDRNAMVKSLADSAALAGPEGRKPIVDKLNAQKDQATVIEGLKSQGKDANTLALGATMARELRASAQFDKADAITQASPELKKAAAESPLDTALRKEVDLQTVAEERTGVEKGLKQTQKDLKARAQALETMAQNPEKLPPGVSVEKSDGYGTTLVTKDDKGQVTERVRFGDRDDMTYVSTQKFDREKGTVESESLEDHHKLDTLTNTRTVWKDPDVDAASKISSTSDVTKRKAEDPNALFESRELNFATKNLVEKTLTEDPKNGTTQTTRTFGTQDDEKGLNDQLKGKFDDDRPLDKVDTKTVHIPPEGAKDPDGKPAKASYTFGTSYSQDNARVTASESKVLDRPEKKPSESSYDSGFYDAAGDVEYRAEKENGSPKSWTLQTSNPGELNTQTFIEGKEDLSVTTRKKLDGNTVTETTEGRVPDPKNPDGDPVSVKGDTKRTFDAKGRLASAHSDQTEADGTRTVRDYALTEKRDDKGRLQTTESSTTSTQPKDGPAVEARSELTRTFDDKDRVVASHLDQTDETGARAVQDYSREEKRNARGEVEIHERTTSSLKPKDGPKSTQEQEQVSVDTKTGPELIRASNKITNADGTAQHSITPEGQTLTVNGEKVDSVDALKALPKGQASLGGAAVDGLSQQVRDFNELALAMSPNRALNPDKVERNDLKEVKAAVSANSVGMLRLKEALTPALNGQPSLSLDPKARLVGGASGIAGLAGSAEILAKAGPLFMRDFSQGNYLGAAKDGVALVTGTIGVVSGGSAVTTALRGAGSGLTLDGGVITAGQRLTPMQAAKSLNGLAKLTAGLGVLSGGMQAYDGIQKGNGWAVASGVTTATAAVGGYLAAGAAAGAWGGPAGAAVGLAIGLGAWGMTKAFDHFDKSDVKISEPTI</sequence>
<accession>A0A540WKF2</accession>
<feature type="compositionally biased region" description="Basic and acidic residues" evidence="1">
    <location>
        <begin position="521"/>
        <end position="547"/>
    </location>
</feature>
<dbReference type="RefSeq" id="WP_141648681.1">
    <property type="nucleotide sequence ID" value="NZ_VIFM01000339.1"/>
</dbReference>
<evidence type="ECO:0000313" key="3">
    <source>
        <dbReference type="Proteomes" id="UP000315369"/>
    </source>
</evidence>
<feature type="region of interest" description="Disordered" evidence="1">
    <location>
        <begin position="459"/>
        <end position="482"/>
    </location>
</feature>
<feature type="compositionally biased region" description="Basic and acidic residues" evidence="1">
    <location>
        <begin position="131"/>
        <end position="146"/>
    </location>
</feature>
<feature type="region of interest" description="Disordered" evidence="1">
    <location>
        <begin position="1"/>
        <end position="116"/>
    </location>
</feature>
<feature type="compositionally biased region" description="Basic and acidic residues" evidence="1">
    <location>
        <begin position="683"/>
        <end position="693"/>
    </location>
</feature>
<feature type="compositionally biased region" description="Basic and acidic residues" evidence="1">
    <location>
        <begin position="706"/>
        <end position="725"/>
    </location>
</feature>
<feature type="compositionally biased region" description="Basic and acidic residues" evidence="1">
    <location>
        <begin position="611"/>
        <end position="620"/>
    </location>
</feature>
<feature type="compositionally biased region" description="Basic and acidic residues" evidence="1">
    <location>
        <begin position="238"/>
        <end position="248"/>
    </location>
</feature>
<feature type="compositionally biased region" description="Basic and acidic residues" evidence="1">
    <location>
        <begin position="7"/>
        <end position="19"/>
    </location>
</feature>
<feature type="compositionally biased region" description="Polar residues" evidence="1">
    <location>
        <begin position="568"/>
        <end position="584"/>
    </location>
</feature>
<feature type="compositionally biased region" description="Basic and acidic residues" evidence="1">
    <location>
        <begin position="779"/>
        <end position="807"/>
    </location>
</feature>
<dbReference type="OrthoDB" id="5478169at2"/>
<feature type="compositionally biased region" description="Basic and acidic residues" evidence="1">
    <location>
        <begin position="38"/>
        <end position="79"/>
    </location>
</feature>
<feature type="compositionally biased region" description="Basic and acidic residues" evidence="1">
    <location>
        <begin position="746"/>
        <end position="761"/>
    </location>
</feature>
<evidence type="ECO:0000313" key="2">
    <source>
        <dbReference type="EMBL" id="TQF09496.1"/>
    </source>
</evidence>
<gene>
    <name evidence="2" type="ORF">FJV41_44315</name>
</gene>
<name>A0A540WKF2_9BACT</name>
<feature type="region of interest" description="Disordered" evidence="1">
    <location>
        <begin position="376"/>
        <end position="405"/>
    </location>
</feature>
<keyword evidence="3" id="KW-1185">Reference proteome</keyword>
<dbReference type="Proteomes" id="UP000315369">
    <property type="component" value="Unassembled WGS sequence"/>
</dbReference>
<feature type="compositionally biased region" description="Polar residues" evidence="1">
    <location>
        <begin position="808"/>
        <end position="820"/>
    </location>
</feature>
<feature type="region of interest" description="Disordered" evidence="1">
    <location>
        <begin position="223"/>
        <end position="248"/>
    </location>
</feature>
<reference evidence="2 3" key="1">
    <citation type="submission" date="2019-06" db="EMBL/GenBank/DDBJ databases">
        <authorList>
            <person name="Livingstone P."/>
            <person name="Whitworth D."/>
        </authorList>
    </citation>
    <scope>NUCLEOTIDE SEQUENCE [LARGE SCALE GENOMIC DNA]</scope>
    <source>
        <strain evidence="2 3">AM401</strain>
    </source>
</reference>
<feature type="compositionally biased region" description="Basic and acidic residues" evidence="1">
    <location>
        <begin position="586"/>
        <end position="596"/>
    </location>
</feature>
<feature type="compositionally biased region" description="Basic and acidic residues" evidence="1">
    <location>
        <begin position="89"/>
        <end position="108"/>
    </location>
</feature>
<organism evidence="2 3">
    <name type="scientific">Myxococcus llanfairpwllgwyngyllgogerychwyrndrobwllllantysiliogogogochensis</name>
    <dbReference type="NCBI Taxonomy" id="2590453"/>
    <lineage>
        <taxon>Bacteria</taxon>
        <taxon>Pseudomonadati</taxon>
        <taxon>Myxococcota</taxon>
        <taxon>Myxococcia</taxon>
        <taxon>Myxococcales</taxon>
        <taxon>Cystobacterineae</taxon>
        <taxon>Myxococcaceae</taxon>
        <taxon>Myxococcus</taxon>
    </lineage>
</organism>
<feature type="compositionally biased region" description="Low complexity" evidence="1">
    <location>
        <begin position="509"/>
        <end position="519"/>
    </location>
</feature>
<evidence type="ECO:0000256" key="1">
    <source>
        <dbReference type="SAM" id="MobiDB-lite"/>
    </source>
</evidence>
<feature type="compositionally biased region" description="Basic and acidic residues" evidence="1">
    <location>
        <begin position="664"/>
        <end position="675"/>
    </location>
</feature>